<gene>
    <name evidence="2" type="ORF">F8144_29750</name>
</gene>
<name>A0A7J5D8F3_9ACTN</name>
<protein>
    <submittedName>
        <fullName evidence="2">Uncharacterized protein</fullName>
    </submittedName>
</protein>
<dbReference type="RefSeq" id="WP_151472571.1">
    <property type="nucleotide sequence ID" value="NZ_WBKG01000030.1"/>
</dbReference>
<feature type="region of interest" description="Disordered" evidence="1">
    <location>
        <begin position="18"/>
        <end position="52"/>
    </location>
</feature>
<keyword evidence="3" id="KW-1185">Reference proteome</keyword>
<reference evidence="2 3" key="1">
    <citation type="submission" date="2019-09" db="EMBL/GenBank/DDBJ databases">
        <title>Isolation and identification of active actinomycetes.</title>
        <authorList>
            <person name="Yu Z."/>
            <person name="Han C."/>
            <person name="Yu B."/>
        </authorList>
    </citation>
    <scope>NUCLEOTIDE SEQUENCE [LARGE SCALE GENOMIC DNA]</scope>
    <source>
        <strain evidence="2 3">NEAU-H2</strain>
    </source>
</reference>
<accession>A0A7J5D8F3</accession>
<evidence type="ECO:0000256" key="1">
    <source>
        <dbReference type="SAM" id="MobiDB-lite"/>
    </source>
</evidence>
<proteinExistence type="predicted"/>
<evidence type="ECO:0000313" key="3">
    <source>
        <dbReference type="Proteomes" id="UP000442990"/>
    </source>
</evidence>
<sequence length="151" mass="15771">MVAGLEWAVLYGLGRAGTASRGRGKVLSPSRSGAPGFRQVVHDGPAPRAREREIGERAEDTLAAALAEHPPGVASAPGTTDLTAPAFLEGAVPGRRRAALRELRRRVMADEPPARARDAVAPAALRAFDRLCLGPHADVDERGPAVLTGCL</sequence>
<dbReference type="Proteomes" id="UP000442990">
    <property type="component" value="Unassembled WGS sequence"/>
</dbReference>
<organism evidence="2 3">
    <name type="scientific">Streptomyces triticiradicis</name>
    <dbReference type="NCBI Taxonomy" id="2651189"/>
    <lineage>
        <taxon>Bacteria</taxon>
        <taxon>Bacillati</taxon>
        <taxon>Actinomycetota</taxon>
        <taxon>Actinomycetes</taxon>
        <taxon>Kitasatosporales</taxon>
        <taxon>Streptomycetaceae</taxon>
        <taxon>Streptomyces</taxon>
    </lineage>
</organism>
<dbReference type="EMBL" id="WBKG01000030">
    <property type="protein sequence ID" value="KAB1982810.1"/>
    <property type="molecule type" value="Genomic_DNA"/>
</dbReference>
<evidence type="ECO:0000313" key="2">
    <source>
        <dbReference type="EMBL" id="KAB1982810.1"/>
    </source>
</evidence>
<comment type="caution">
    <text evidence="2">The sequence shown here is derived from an EMBL/GenBank/DDBJ whole genome shotgun (WGS) entry which is preliminary data.</text>
</comment>
<dbReference type="AlphaFoldDB" id="A0A7J5D8F3"/>